<dbReference type="InterPro" id="IPR003783">
    <property type="entry name" value="Regulatory_RecX"/>
</dbReference>
<feature type="domain" description="RecX first three-helical" evidence="8">
    <location>
        <begin position="62"/>
        <end position="100"/>
    </location>
</feature>
<gene>
    <name evidence="5" type="primary">recX</name>
    <name evidence="9" type="ORF">ENX68_00295</name>
</gene>
<dbReference type="EMBL" id="DTOZ01000014">
    <property type="protein sequence ID" value="HGE77426.1"/>
    <property type="molecule type" value="Genomic_DNA"/>
</dbReference>
<evidence type="ECO:0000259" key="8">
    <source>
        <dbReference type="Pfam" id="PF21982"/>
    </source>
</evidence>
<feature type="domain" description="RecX second three-helical" evidence="6">
    <location>
        <begin position="107"/>
        <end position="148"/>
    </location>
</feature>
<dbReference type="InterPro" id="IPR053926">
    <property type="entry name" value="RecX_HTH_1st"/>
</dbReference>
<dbReference type="InterPro" id="IPR053924">
    <property type="entry name" value="RecX_HTH_2nd"/>
</dbReference>
<sequence>MKISKIEVQKRNKKRSSIYIDGEFRFGLSNDIILKYDLKEGDEITEEEINKLLIAEEKERLKQKAFRLLRYRNRSVEEMKQKLLRSDYEPELVDEVVRELVDDHILDDRRFACDFVSEYTEVKPKGNLFIINELKRKKVNDEYIQAALEKRDEKGMIRDIINKKFPKLNKKDIRQKAKVLRYLISRGFTPNLVYEILGEDYE</sequence>
<evidence type="ECO:0000256" key="2">
    <source>
        <dbReference type="ARBA" id="ARBA00009695"/>
    </source>
</evidence>
<dbReference type="GO" id="GO:0005737">
    <property type="term" value="C:cytoplasm"/>
    <property type="evidence" value="ECO:0007669"/>
    <property type="project" value="UniProtKB-SubCell"/>
</dbReference>
<protein>
    <recommendedName>
        <fullName evidence="3 5">Regulatory protein RecX</fullName>
    </recommendedName>
</protein>
<evidence type="ECO:0000259" key="6">
    <source>
        <dbReference type="Pfam" id="PF02631"/>
    </source>
</evidence>
<dbReference type="Gene3D" id="1.10.10.10">
    <property type="entry name" value="Winged helix-like DNA-binding domain superfamily/Winged helix DNA-binding domain"/>
    <property type="match status" value="3"/>
</dbReference>
<dbReference type="HAMAP" id="MF_01114">
    <property type="entry name" value="RecX"/>
    <property type="match status" value="1"/>
</dbReference>
<reference evidence="9" key="1">
    <citation type="journal article" date="2020" name="mSystems">
        <title>Genome- and Community-Level Interaction Insights into Carbon Utilization and Element Cycling Functions of Hydrothermarchaeota in Hydrothermal Sediment.</title>
        <authorList>
            <person name="Zhou Z."/>
            <person name="Liu Y."/>
            <person name="Xu W."/>
            <person name="Pan J."/>
            <person name="Luo Z.H."/>
            <person name="Li M."/>
        </authorList>
    </citation>
    <scope>NUCLEOTIDE SEQUENCE [LARGE SCALE GENOMIC DNA]</scope>
    <source>
        <strain evidence="9">SpSt-961</strain>
    </source>
</reference>
<comment type="subcellular location">
    <subcellularLocation>
        <location evidence="1 5">Cytoplasm</location>
    </subcellularLocation>
</comment>
<evidence type="ECO:0000256" key="4">
    <source>
        <dbReference type="ARBA" id="ARBA00022490"/>
    </source>
</evidence>
<evidence type="ECO:0000313" key="9">
    <source>
        <dbReference type="EMBL" id="HGE77426.1"/>
    </source>
</evidence>
<comment type="caution">
    <text evidence="9">The sequence shown here is derived from an EMBL/GenBank/DDBJ whole genome shotgun (WGS) entry which is preliminary data.</text>
</comment>
<dbReference type="Pfam" id="PF02631">
    <property type="entry name" value="RecX_HTH2"/>
    <property type="match status" value="1"/>
</dbReference>
<dbReference type="Pfam" id="PF21982">
    <property type="entry name" value="RecX_HTH1"/>
    <property type="match status" value="1"/>
</dbReference>
<dbReference type="PANTHER" id="PTHR33602:SF1">
    <property type="entry name" value="REGULATORY PROTEIN RECX FAMILY PROTEIN"/>
    <property type="match status" value="1"/>
</dbReference>
<name>A0A7V3VT71_UNCW3</name>
<dbReference type="PANTHER" id="PTHR33602">
    <property type="entry name" value="REGULATORY PROTEIN RECX FAMILY PROTEIN"/>
    <property type="match status" value="1"/>
</dbReference>
<dbReference type="InterPro" id="IPR036388">
    <property type="entry name" value="WH-like_DNA-bd_sf"/>
</dbReference>
<dbReference type="AlphaFoldDB" id="A0A7V3VT71"/>
<evidence type="ECO:0000256" key="1">
    <source>
        <dbReference type="ARBA" id="ARBA00004496"/>
    </source>
</evidence>
<comment type="similarity">
    <text evidence="2 5">Belongs to the RecX family.</text>
</comment>
<dbReference type="Pfam" id="PF21981">
    <property type="entry name" value="RecX_HTH3"/>
    <property type="match status" value="1"/>
</dbReference>
<evidence type="ECO:0000259" key="7">
    <source>
        <dbReference type="Pfam" id="PF21981"/>
    </source>
</evidence>
<accession>A0A7V3VT71</accession>
<proteinExistence type="inferred from homology"/>
<evidence type="ECO:0000256" key="5">
    <source>
        <dbReference type="HAMAP-Rule" id="MF_01114"/>
    </source>
</evidence>
<dbReference type="InterPro" id="IPR053925">
    <property type="entry name" value="RecX_HTH_3rd"/>
</dbReference>
<feature type="domain" description="RecX third three-helical" evidence="7">
    <location>
        <begin position="157"/>
        <end position="197"/>
    </location>
</feature>
<dbReference type="GO" id="GO:0006282">
    <property type="term" value="P:regulation of DNA repair"/>
    <property type="evidence" value="ECO:0007669"/>
    <property type="project" value="UniProtKB-UniRule"/>
</dbReference>
<keyword evidence="4 5" id="KW-0963">Cytoplasm</keyword>
<comment type="function">
    <text evidence="5">Modulates RecA activity.</text>
</comment>
<evidence type="ECO:0000256" key="3">
    <source>
        <dbReference type="ARBA" id="ARBA00018111"/>
    </source>
</evidence>
<organism evidence="9">
    <name type="scientific">candidate division WOR-3 bacterium</name>
    <dbReference type="NCBI Taxonomy" id="2052148"/>
    <lineage>
        <taxon>Bacteria</taxon>
        <taxon>Bacteria division WOR-3</taxon>
    </lineage>
</organism>